<keyword evidence="3" id="KW-1185">Reference proteome</keyword>
<dbReference type="PROSITE" id="PS50053">
    <property type="entry name" value="UBIQUITIN_2"/>
    <property type="match status" value="1"/>
</dbReference>
<evidence type="ECO:0000313" key="2">
    <source>
        <dbReference type="EMBL" id="KAA8549202.1"/>
    </source>
</evidence>
<proteinExistence type="predicted"/>
<dbReference type="PANTHER" id="PTHR13169">
    <property type="entry name" value="UBIQUITIN-LIKE PROTEIN 3 HCG-1 PROTEIN"/>
    <property type="match status" value="1"/>
</dbReference>
<feature type="domain" description="Ubiquitin-like" evidence="1">
    <location>
        <begin position="76"/>
        <end position="144"/>
    </location>
</feature>
<dbReference type="InterPro" id="IPR000626">
    <property type="entry name" value="Ubiquitin-like_dom"/>
</dbReference>
<accession>A0A5J5C5K0</accession>
<dbReference type="InterPro" id="IPR040015">
    <property type="entry name" value="UBL3-like"/>
</dbReference>
<dbReference type="InterPro" id="IPR029071">
    <property type="entry name" value="Ubiquitin-like_domsf"/>
</dbReference>
<protein>
    <recommendedName>
        <fullName evidence="1">Ubiquitin-like domain-containing protein</fullName>
    </recommendedName>
</protein>
<dbReference type="SUPFAM" id="SSF54236">
    <property type="entry name" value="Ubiquitin-like"/>
    <property type="match status" value="1"/>
</dbReference>
<gene>
    <name evidence="2" type="ORF">F0562_000886</name>
</gene>
<evidence type="ECO:0000313" key="3">
    <source>
        <dbReference type="Proteomes" id="UP000325577"/>
    </source>
</evidence>
<organism evidence="2 3">
    <name type="scientific">Nyssa sinensis</name>
    <dbReference type="NCBI Taxonomy" id="561372"/>
    <lineage>
        <taxon>Eukaryota</taxon>
        <taxon>Viridiplantae</taxon>
        <taxon>Streptophyta</taxon>
        <taxon>Embryophyta</taxon>
        <taxon>Tracheophyta</taxon>
        <taxon>Spermatophyta</taxon>
        <taxon>Magnoliopsida</taxon>
        <taxon>eudicotyledons</taxon>
        <taxon>Gunneridae</taxon>
        <taxon>Pentapetalae</taxon>
        <taxon>asterids</taxon>
        <taxon>Cornales</taxon>
        <taxon>Nyssaceae</taxon>
        <taxon>Nyssa</taxon>
    </lineage>
</organism>
<reference evidence="2 3" key="1">
    <citation type="submission" date="2019-09" db="EMBL/GenBank/DDBJ databases">
        <title>A chromosome-level genome assembly of the Chinese tupelo Nyssa sinensis.</title>
        <authorList>
            <person name="Yang X."/>
            <person name="Kang M."/>
            <person name="Yang Y."/>
            <person name="Xiong H."/>
            <person name="Wang M."/>
            <person name="Zhang Z."/>
            <person name="Wang Z."/>
            <person name="Wu H."/>
            <person name="Ma T."/>
            <person name="Liu J."/>
            <person name="Xi Z."/>
        </authorList>
    </citation>
    <scope>NUCLEOTIDE SEQUENCE [LARGE SCALE GENOMIC DNA]</scope>
    <source>
        <strain evidence="2">J267</strain>
        <tissue evidence="2">Leaf</tissue>
    </source>
</reference>
<dbReference type="AlphaFoldDB" id="A0A5J5C5K0"/>
<name>A0A5J5C5K0_9ASTE</name>
<dbReference type="InterPro" id="IPR039540">
    <property type="entry name" value="UBL3-like_ubiquitin_dom"/>
</dbReference>
<dbReference type="Gene3D" id="3.10.20.90">
    <property type="entry name" value="Phosphatidylinositol 3-kinase Catalytic Subunit, Chain A, domain 1"/>
    <property type="match status" value="1"/>
</dbReference>
<dbReference type="EMBL" id="CM018031">
    <property type="protein sequence ID" value="KAA8549202.1"/>
    <property type="molecule type" value="Genomic_DNA"/>
</dbReference>
<dbReference type="OrthoDB" id="1043111at2759"/>
<dbReference type="CDD" id="cd01814">
    <property type="entry name" value="Ubl_MUBs_plant"/>
    <property type="match status" value="1"/>
</dbReference>
<dbReference type="Pfam" id="PF13881">
    <property type="entry name" value="Rad60-SLD_2"/>
    <property type="match status" value="1"/>
</dbReference>
<dbReference type="PANTHER" id="PTHR13169:SF12">
    <property type="entry name" value="MEMBRANE-ANCHORED UBIQUITIN-FOLD PROTEIN"/>
    <property type="match status" value="1"/>
</dbReference>
<evidence type="ECO:0000259" key="1">
    <source>
        <dbReference type="PROSITE" id="PS50053"/>
    </source>
</evidence>
<dbReference type="Proteomes" id="UP000325577">
    <property type="component" value="Linkage Group LG0"/>
</dbReference>
<sequence>MNSTHTSYITLDPFGSSINGLLSLKYETPVAMLRTFWRIDQVNWEIQSSLTPAVVLDLQVYWRSRRVIMAEGEEHIELKFRIYDGTDIGHGTYASSATVATIKQRLVSEWPQDKSVIPKSVSDMKLIHSGKILENSKTLAEYRLHFGDLPGGVTTMHVVVQPPVSKKKTGLLSSSFLAFVN</sequence>